<evidence type="ECO:0000256" key="9">
    <source>
        <dbReference type="RuleBase" id="RU362122"/>
    </source>
</evidence>
<feature type="transmembrane region" description="Helical" evidence="9">
    <location>
        <begin position="417"/>
        <end position="437"/>
    </location>
</feature>
<dbReference type="PANTHER" id="PTHR30588:SF8">
    <property type="entry name" value="BRANCHED-CHAIN AMINO ACID PERMEASE BRAB"/>
    <property type="match status" value="1"/>
</dbReference>
<feature type="transmembrane region" description="Helical" evidence="9">
    <location>
        <begin position="124"/>
        <end position="143"/>
    </location>
</feature>
<dbReference type="Gene3D" id="1.20.1740.10">
    <property type="entry name" value="Amino acid/polyamine transporter I"/>
    <property type="match status" value="1"/>
</dbReference>
<comment type="subcellular location">
    <subcellularLocation>
        <location evidence="1 9">Cell membrane</location>
        <topology evidence="1 9">Multi-pass membrane protein</topology>
    </subcellularLocation>
</comment>
<feature type="transmembrane region" description="Helical" evidence="9">
    <location>
        <begin position="155"/>
        <end position="176"/>
    </location>
</feature>
<keyword evidence="6 9" id="KW-0029">Amino-acid transport</keyword>
<dbReference type="Proteomes" id="UP000199410">
    <property type="component" value="Unassembled WGS sequence"/>
</dbReference>
<evidence type="ECO:0000256" key="7">
    <source>
        <dbReference type="ARBA" id="ARBA00022989"/>
    </source>
</evidence>
<feature type="transmembrane region" description="Helical" evidence="9">
    <location>
        <begin position="196"/>
        <end position="218"/>
    </location>
</feature>
<feature type="transmembrane region" description="Helical" evidence="9">
    <location>
        <begin position="345"/>
        <end position="363"/>
    </location>
</feature>
<keyword evidence="5 9" id="KW-0812">Transmembrane</keyword>
<dbReference type="GO" id="GO:0005304">
    <property type="term" value="F:L-valine transmembrane transporter activity"/>
    <property type="evidence" value="ECO:0007669"/>
    <property type="project" value="TreeGrafter"/>
</dbReference>
<evidence type="ECO:0000256" key="4">
    <source>
        <dbReference type="ARBA" id="ARBA00022475"/>
    </source>
</evidence>
<keyword evidence="4" id="KW-1003">Cell membrane</keyword>
<dbReference type="GO" id="GO:0005886">
    <property type="term" value="C:plasma membrane"/>
    <property type="evidence" value="ECO:0007669"/>
    <property type="project" value="UniProtKB-SubCell"/>
</dbReference>
<evidence type="ECO:0000256" key="3">
    <source>
        <dbReference type="ARBA" id="ARBA00022448"/>
    </source>
</evidence>
<dbReference type="GO" id="GO:0015820">
    <property type="term" value="P:L-leucine transport"/>
    <property type="evidence" value="ECO:0007669"/>
    <property type="project" value="TreeGrafter"/>
</dbReference>
<dbReference type="AlphaFoldDB" id="A0A1H9LXL8"/>
<name>A0A1H9LXL8_9BACI</name>
<evidence type="ECO:0000256" key="2">
    <source>
        <dbReference type="ARBA" id="ARBA00008540"/>
    </source>
</evidence>
<comment type="caution">
    <text evidence="9">Lacks conserved residue(s) required for the propagation of feature annotation.</text>
</comment>
<dbReference type="GO" id="GO:0015190">
    <property type="term" value="F:L-leucine transmembrane transporter activity"/>
    <property type="evidence" value="ECO:0007669"/>
    <property type="project" value="TreeGrafter"/>
</dbReference>
<comment type="similarity">
    <text evidence="2 9">Belongs to the branched chain amino acid transporter family.</text>
</comment>
<protein>
    <recommendedName>
        <fullName evidence="9">Branched-chain amino acid transport system carrier protein</fullName>
    </recommendedName>
</protein>
<dbReference type="NCBIfam" id="TIGR00796">
    <property type="entry name" value="livcs"/>
    <property type="match status" value="1"/>
</dbReference>
<gene>
    <name evidence="10" type="ORF">SAMN02787113_03126</name>
</gene>
<feature type="transmembrane region" description="Helical" evidence="9">
    <location>
        <begin position="45"/>
        <end position="65"/>
    </location>
</feature>
<feature type="transmembrane region" description="Helical" evidence="9">
    <location>
        <begin position="375"/>
        <end position="393"/>
    </location>
</feature>
<evidence type="ECO:0000256" key="8">
    <source>
        <dbReference type="ARBA" id="ARBA00023136"/>
    </source>
</evidence>
<proteinExistence type="inferred from homology"/>
<dbReference type="RefSeq" id="WP_089986780.1">
    <property type="nucleotide sequence ID" value="NZ_BJOM01000044.1"/>
</dbReference>
<feature type="transmembrane region" description="Helical" evidence="9">
    <location>
        <begin position="230"/>
        <end position="251"/>
    </location>
</feature>
<accession>A0A1H9LXL8</accession>
<sequence>MKNIMHFIKGNLAVGLLLFALFLGAGNIIFPPLLGQQAGENITVAMIGFLITGVGLPLLAIVAVAKAGGDLQLLANRVSPAFGILFTSIVYLAIGPFFAVPRTGSVSYEIGIAPFLPEVMKDHWAPLFITSILFFALILYLSINPSKLVDRVGKILTPALLLVILLLAVKSFISPMGEPGEAAGNYISSPFAEGFVQGYLTMDVLSALVFGIVILQALRDMGMKDKKKQVNTTIFAGVVAAIGLSFVYISLGHIGNTSITAIGTSANGGDIIAKSAEVLFGSLGSIILSATILLACISTAVGLLTANAQFFHKLFPKISYKTFLIVFTIFSTAITNVGLSTIINASLPVLLIIYPIAMVLMVLSLADHFFKGGQIVYILALIPTFLVSLYDGLKQMKVEITSYENILQALPLYDQNLGWLVPAIVGAFIGFIIHKLMNNNQASA</sequence>
<evidence type="ECO:0000256" key="1">
    <source>
        <dbReference type="ARBA" id="ARBA00004651"/>
    </source>
</evidence>
<keyword evidence="7 9" id="KW-1133">Transmembrane helix</keyword>
<keyword evidence="8 9" id="KW-0472">Membrane</keyword>
<dbReference type="GO" id="GO:0015188">
    <property type="term" value="F:L-isoleucine transmembrane transporter activity"/>
    <property type="evidence" value="ECO:0007669"/>
    <property type="project" value="TreeGrafter"/>
</dbReference>
<evidence type="ECO:0000256" key="5">
    <source>
        <dbReference type="ARBA" id="ARBA00022692"/>
    </source>
</evidence>
<reference evidence="10 11" key="1">
    <citation type="submission" date="2016-10" db="EMBL/GenBank/DDBJ databases">
        <authorList>
            <person name="Varghese N."/>
            <person name="Submissions S."/>
        </authorList>
    </citation>
    <scope>NUCLEOTIDE SEQUENCE [LARGE SCALE GENOMIC DNA]</scope>
    <source>
        <strain evidence="10 11">TC-13</strain>
    </source>
</reference>
<dbReference type="PANTHER" id="PTHR30588">
    <property type="entry name" value="BRANCHED-CHAIN AMINO ACID TRANSPORT SYSTEM 2 CARRIER PROTEIN"/>
    <property type="match status" value="1"/>
</dbReference>
<feature type="transmembrane region" description="Helical" evidence="9">
    <location>
        <begin position="286"/>
        <end position="306"/>
    </location>
</feature>
<keyword evidence="3 9" id="KW-0813">Transport</keyword>
<feature type="transmembrane region" description="Helical" evidence="9">
    <location>
        <begin position="318"/>
        <end position="339"/>
    </location>
</feature>
<organism evidence="10 11">
    <name type="scientific">Lysinibacillus fusiformis</name>
    <dbReference type="NCBI Taxonomy" id="28031"/>
    <lineage>
        <taxon>Bacteria</taxon>
        <taxon>Bacillati</taxon>
        <taxon>Bacillota</taxon>
        <taxon>Bacilli</taxon>
        <taxon>Bacillales</taxon>
        <taxon>Bacillaceae</taxon>
        <taxon>Lysinibacillus</taxon>
    </lineage>
</organism>
<comment type="caution">
    <text evidence="10">The sequence shown here is derived from an EMBL/GenBank/DDBJ whole genome shotgun (WGS) entry which is preliminary data.</text>
</comment>
<dbReference type="InterPro" id="IPR004685">
    <property type="entry name" value="Brnchd-chn_aa_trnsp_Livcs"/>
</dbReference>
<dbReference type="EMBL" id="FOEL01000011">
    <property type="protein sequence ID" value="SER15937.1"/>
    <property type="molecule type" value="Genomic_DNA"/>
</dbReference>
<dbReference type="GO" id="GO:0015818">
    <property type="term" value="P:isoleucine transport"/>
    <property type="evidence" value="ECO:0007669"/>
    <property type="project" value="TreeGrafter"/>
</dbReference>
<evidence type="ECO:0000256" key="6">
    <source>
        <dbReference type="ARBA" id="ARBA00022970"/>
    </source>
</evidence>
<dbReference type="Pfam" id="PF05525">
    <property type="entry name" value="Branch_AA_trans"/>
    <property type="match status" value="1"/>
</dbReference>
<comment type="function">
    <text evidence="9">Component of the transport system for branched-chain amino acids.</text>
</comment>
<evidence type="ECO:0000313" key="11">
    <source>
        <dbReference type="Proteomes" id="UP000199410"/>
    </source>
</evidence>
<evidence type="ECO:0000313" key="10">
    <source>
        <dbReference type="EMBL" id="SER15937.1"/>
    </source>
</evidence>
<feature type="transmembrane region" description="Helical" evidence="9">
    <location>
        <begin position="77"/>
        <end position="99"/>
    </location>
</feature>